<feature type="signal peptide" evidence="1">
    <location>
        <begin position="1"/>
        <end position="23"/>
    </location>
</feature>
<reference evidence="2 3" key="1">
    <citation type="journal article" date="2023" name="Plants (Basel)">
        <title>Bridging the Gap: Combining Genomics and Transcriptomics Approaches to Understand Stylosanthes scabra, an Orphan Legume from the Brazilian Caatinga.</title>
        <authorList>
            <person name="Ferreira-Neto J.R.C."/>
            <person name="da Silva M.D."/>
            <person name="Binneck E."/>
            <person name="de Melo N.F."/>
            <person name="da Silva R.H."/>
            <person name="de Melo A.L.T.M."/>
            <person name="Pandolfi V."/>
            <person name="Bustamante F.O."/>
            <person name="Brasileiro-Vidal A.C."/>
            <person name="Benko-Iseppon A.M."/>
        </authorList>
    </citation>
    <scope>NUCLEOTIDE SEQUENCE [LARGE SCALE GENOMIC DNA]</scope>
    <source>
        <tissue evidence="2">Leaves</tissue>
    </source>
</reference>
<sequence>RVTNWKCCLMPLFSLGMITHSRGITWDPIHLSECCESKDLPHQVFGAVAGECGWAPRRDTPSLTLPTQPCLGVQLNA</sequence>
<evidence type="ECO:0000313" key="3">
    <source>
        <dbReference type="Proteomes" id="UP001341840"/>
    </source>
</evidence>
<proteinExistence type="predicted"/>
<evidence type="ECO:0000256" key="1">
    <source>
        <dbReference type="SAM" id="SignalP"/>
    </source>
</evidence>
<protein>
    <submittedName>
        <fullName evidence="2">Uncharacterized protein</fullName>
    </submittedName>
</protein>
<name>A0ABU6WYX0_9FABA</name>
<keyword evidence="3" id="KW-1185">Reference proteome</keyword>
<feature type="chain" id="PRO_5047063505" evidence="1">
    <location>
        <begin position="24"/>
        <end position="77"/>
    </location>
</feature>
<dbReference type="Proteomes" id="UP001341840">
    <property type="component" value="Unassembled WGS sequence"/>
</dbReference>
<keyword evidence="1" id="KW-0732">Signal</keyword>
<accession>A0ABU6WYX0</accession>
<organism evidence="2 3">
    <name type="scientific">Stylosanthes scabra</name>
    <dbReference type="NCBI Taxonomy" id="79078"/>
    <lineage>
        <taxon>Eukaryota</taxon>
        <taxon>Viridiplantae</taxon>
        <taxon>Streptophyta</taxon>
        <taxon>Embryophyta</taxon>
        <taxon>Tracheophyta</taxon>
        <taxon>Spermatophyta</taxon>
        <taxon>Magnoliopsida</taxon>
        <taxon>eudicotyledons</taxon>
        <taxon>Gunneridae</taxon>
        <taxon>Pentapetalae</taxon>
        <taxon>rosids</taxon>
        <taxon>fabids</taxon>
        <taxon>Fabales</taxon>
        <taxon>Fabaceae</taxon>
        <taxon>Papilionoideae</taxon>
        <taxon>50 kb inversion clade</taxon>
        <taxon>dalbergioids sensu lato</taxon>
        <taxon>Dalbergieae</taxon>
        <taxon>Pterocarpus clade</taxon>
        <taxon>Stylosanthes</taxon>
    </lineage>
</organism>
<comment type="caution">
    <text evidence="2">The sequence shown here is derived from an EMBL/GenBank/DDBJ whole genome shotgun (WGS) entry which is preliminary data.</text>
</comment>
<evidence type="ECO:0000313" key="2">
    <source>
        <dbReference type="EMBL" id="MED6190180.1"/>
    </source>
</evidence>
<gene>
    <name evidence="2" type="ORF">PIB30_103174</name>
</gene>
<feature type="non-terminal residue" evidence="2">
    <location>
        <position position="1"/>
    </location>
</feature>
<dbReference type="EMBL" id="JASCZI010184546">
    <property type="protein sequence ID" value="MED6190180.1"/>
    <property type="molecule type" value="Genomic_DNA"/>
</dbReference>